<evidence type="ECO:0000313" key="2">
    <source>
        <dbReference type="EMBL" id="MFD1039795.1"/>
    </source>
</evidence>
<accession>A0ABW3LN32</accession>
<protein>
    <submittedName>
        <fullName evidence="2">Cytochrome-c oxidase</fullName>
    </submittedName>
</protein>
<proteinExistence type="predicted"/>
<evidence type="ECO:0000256" key="1">
    <source>
        <dbReference type="SAM" id="Phobius"/>
    </source>
</evidence>
<keyword evidence="1" id="KW-0472">Membrane</keyword>
<keyword evidence="3" id="KW-1185">Reference proteome</keyword>
<dbReference type="RefSeq" id="WP_390363448.1">
    <property type="nucleotide sequence ID" value="NZ_JBHTKJ010000046.1"/>
</dbReference>
<dbReference type="Proteomes" id="UP001597040">
    <property type="component" value="Unassembled WGS sequence"/>
</dbReference>
<reference evidence="3" key="1">
    <citation type="journal article" date="2019" name="Int. J. Syst. Evol. Microbiol.">
        <title>The Global Catalogue of Microorganisms (GCM) 10K type strain sequencing project: providing services to taxonomists for standard genome sequencing and annotation.</title>
        <authorList>
            <consortium name="The Broad Institute Genomics Platform"/>
            <consortium name="The Broad Institute Genome Sequencing Center for Infectious Disease"/>
            <person name="Wu L."/>
            <person name="Ma J."/>
        </authorList>
    </citation>
    <scope>NUCLEOTIDE SEQUENCE [LARGE SCALE GENOMIC DNA]</scope>
    <source>
        <strain evidence="3">CCUG 56754</strain>
    </source>
</reference>
<keyword evidence="1" id="KW-0812">Transmembrane</keyword>
<name>A0ABW3LN32_9BACI</name>
<feature type="transmembrane region" description="Helical" evidence="1">
    <location>
        <begin position="94"/>
        <end position="117"/>
    </location>
</feature>
<evidence type="ECO:0000313" key="3">
    <source>
        <dbReference type="Proteomes" id="UP001597040"/>
    </source>
</evidence>
<dbReference type="EMBL" id="JBHTKJ010000046">
    <property type="protein sequence ID" value="MFD1039795.1"/>
    <property type="molecule type" value="Genomic_DNA"/>
</dbReference>
<comment type="caution">
    <text evidence="2">The sequence shown here is derived from an EMBL/GenBank/DDBJ whole genome shotgun (WGS) entry which is preliminary data.</text>
</comment>
<sequence>MASRFIKVAVVYFVIGVMLGLTMGITQNFAYTSVHAHVNLLGWVSMALFGISYFCYPKAAESGLAKVHFWLHNIGLPLMQGTLFVMLLTSNHSIVVLTIIGSIMIVVGAILFLVNIFRNVNREGVSSISEKKNIVI</sequence>
<keyword evidence="1" id="KW-1133">Transmembrane helix</keyword>
<gene>
    <name evidence="2" type="ORF">ACFQ3N_15520</name>
</gene>
<feature type="transmembrane region" description="Helical" evidence="1">
    <location>
        <begin position="68"/>
        <end position="88"/>
    </location>
</feature>
<dbReference type="InterPro" id="IPR036927">
    <property type="entry name" value="Cyt_c_oxase-like_su1_sf"/>
</dbReference>
<feature type="transmembrane region" description="Helical" evidence="1">
    <location>
        <begin position="9"/>
        <end position="30"/>
    </location>
</feature>
<dbReference type="SUPFAM" id="SSF81442">
    <property type="entry name" value="Cytochrome c oxidase subunit I-like"/>
    <property type="match status" value="1"/>
</dbReference>
<feature type="transmembrane region" description="Helical" evidence="1">
    <location>
        <begin position="36"/>
        <end position="56"/>
    </location>
</feature>
<organism evidence="2 3">
    <name type="scientific">Virgibacillus byunsanensis</name>
    <dbReference type="NCBI Taxonomy" id="570945"/>
    <lineage>
        <taxon>Bacteria</taxon>
        <taxon>Bacillati</taxon>
        <taxon>Bacillota</taxon>
        <taxon>Bacilli</taxon>
        <taxon>Bacillales</taxon>
        <taxon>Bacillaceae</taxon>
        <taxon>Virgibacillus</taxon>
    </lineage>
</organism>
<dbReference type="Gene3D" id="1.20.210.10">
    <property type="entry name" value="Cytochrome c oxidase-like, subunit I domain"/>
    <property type="match status" value="1"/>
</dbReference>